<dbReference type="EMBL" id="PJMY01000003">
    <property type="protein sequence ID" value="PKV93576.1"/>
    <property type="molecule type" value="Genomic_DNA"/>
</dbReference>
<dbReference type="PANTHER" id="PTHR30146:SF138">
    <property type="entry name" value="TRANSCRIPTIONAL REGULATORY PROTEIN"/>
    <property type="match status" value="1"/>
</dbReference>
<evidence type="ECO:0000256" key="3">
    <source>
        <dbReference type="ARBA" id="ARBA00023163"/>
    </source>
</evidence>
<keyword evidence="1" id="KW-0805">Transcription regulation</keyword>
<accession>A0A2N3WI91</accession>
<proteinExistence type="predicted"/>
<dbReference type="InterPro" id="IPR046335">
    <property type="entry name" value="LacI/GalR-like_sensor"/>
</dbReference>
<dbReference type="GO" id="GO:0000976">
    <property type="term" value="F:transcription cis-regulatory region binding"/>
    <property type="evidence" value="ECO:0007669"/>
    <property type="project" value="TreeGrafter"/>
</dbReference>
<dbReference type="Gene3D" id="3.40.50.2300">
    <property type="match status" value="2"/>
</dbReference>
<dbReference type="AlphaFoldDB" id="A0A2N3WI91"/>
<dbReference type="PROSITE" id="PS50932">
    <property type="entry name" value="HTH_LACI_2"/>
    <property type="match status" value="1"/>
</dbReference>
<organism evidence="5 6">
    <name type="scientific">Amycolatopsis echigonensis</name>
    <dbReference type="NCBI Taxonomy" id="2576905"/>
    <lineage>
        <taxon>Bacteria</taxon>
        <taxon>Bacillati</taxon>
        <taxon>Actinomycetota</taxon>
        <taxon>Actinomycetes</taxon>
        <taxon>Pseudonocardiales</taxon>
        <taxon>Pseudonocardiaceae</taxon>
        <taxon>Amycolatopsis</taxon>
    </lineage>
</organism>
<dbReference type="PANTHER" id="PTHR30146">
    <property type="entry name" value="LACI-RELATED TRANSCRIPTIONAL REPRESSOR"/>
    <property type="match status" value="1"/>
</dbReference>
<evidence type="ECO:0000256" key="1">
    <source>
        <dbReference type="ARBA" id="ARBA00023015"/>
    </source>
</evidence>
<comment type="caution">
    <text evidence="5">The sequence shown here is derived from an EMBL/GenBank/DDBJ whole genome shotgun (WGS) entry which is preliminary data.</text>
</comment>
<dbReference type="GO" id="GO:0003700">
    <property type="term" value="F:DNA-binding transcription factor activity"/>
    <property type="evidence" value="ECO:0007669"/>
    <property type="project" value="TreeGrafter"/>
</dbReference>
<dbReference type="SUPFAM" id="SSF47413">
    <property type="entry name" value="lambda repressor-like DNA-binding domains"/>
    <property type="match status" value="1"/>
</dbReference>
<gene>
    <name evidence="5" type="ORF">ATK30_4428</name>
</gene>
<reference evidence="5 6" key="1">
    <citation type="submission" date="2017-12" db="EMBL/GenBank/DDBJ databases">
        <title>Sequencing the genomes of 1000 Actinobacteria strains.</title>
        <authorList>
            <person name="Klenk H.-P."/>
        </authorList>
    </citation>
    <scope>NUCLEOTIDE SEQUENCE [LARGE SCALE GENOMIC DNA]</scope>
    <source>
        <strain evidence="5 6">DSM 45165</strain>
    </source>
</reference>
<evidence type="ECO:0000256" key="2">
    <source>
        <dbReference type="ARBA" id="ARBA00023125"/>
    </source>
</evidence>
<dbReference type="Proteomes" id="UP000233750">
    <property type="component" value="Unassembled WGS sequence"/>
</dbReference>
<dbReference type="Gene3D" id="1.10.260.40">
    <property type="entry name" value="lambda repressor-like DNA-binding domains"/>
    <property type="match status" value="1"/>
</dbReference>
<sequence length="452" mass="48597">MLEHAPSANTAKADAAARTLVVRREVIGLSWVELLMETVVRFTLPHPNGEPHSTGWPHALLITERIETLTTGVSLLENDLNRYGLRMGRPIRTRRQATLASLAAELGVSRTTVSNAYNRPDQLSPELRRRVLETARRLGYPGPDPVARSLRTRKAGAVGLLLTENLSYAFRDPAAVGVLEGLALACEDAGVGLHLVPASPGREDLAAVHRAGVDGFVVYSVPDDDPHLAAVLERPVPTVIIDQPRIEGVDRVGPDDAAAVTQLADHLVALGHRQIGVLCMRLGRERNDDFVTAERQSGAHFHVQRTRLEALATAFSSAGVDWATVPVVERFDHTVDDGASAARQLLDAYPQVTALVCTSDILALGALAEAARRGLRVPLDLTVTGFDGIAEAERSGLTTVHQPVLEKGKVAGRLLLSSAERVGPKVITLPTELRVGRTSAPPRTVEEPWFGG</sequence>
<name>A0A2N3WI91_9PSEU</name>
<dbReference type="InterPro" id="IPR000843">
    <property type="entry name" value="HTH_LacI"/>
</dbReference>
<keyword evidence="3" id="KW-0804">Transcription</keyword>
<feature type="domain" description="HTH lacI-type" evidence="4">
    <location>
        <begin position="97"/>
        <end position="152"/>
    </location>
</feature>
<dbReference type="SMART" id="SM00354">
    <property type="entry name" value="HTH_LACI"/>
    <property type="match status" value="1"/>
</dbReference>
<evidence type="ECO:0000313" key="5">
    <source>
        <dbReference type="EMBL" id="PKV93576.1"/>
    </source>
</evidence>
<dbReference type="CDD" id="cd06279">
    <property type="entry name" value="PBP1_LacI-like"/>
    <property type="match status" value="1"/>
</dbReference>
<dbReference type="InterPro" id="IPR010982">
    <property type="entry name" value="Lambda_DNA-bd_dom_sf"/>
</dbReference>
<dbReference type="CDD" id="cd01392">
    <property type="entry name" value="HTH_LacI"/>
    <property type="match status" value="1"/>
</dbReference>
<protein>
    <submittedName>
        <fullName evidence="5">LacI family transcriptional regulator</fullName>
    </submittedName>
</protein>
<keyword evidence="2" id="KW-0238">DNA-binding</keyword>
<evidence type="ECO:0000313" key="6">
    <source>
        <dbReference type="Proteomes" id="UP000233750"/>
    </source>
</evidence>
<keyword evidence="6" id="KW-1185">Reference proteome</keyword>
<dbReference type="SUPFAM" id="SSF53822">
    <property type="entry name" value="Periplasmic binding protein-like I"/>
    <property type="match status" value="1"/>
</dbReference>
<evidence type="ECO:0000259" key="4">
    <source>
        <dbReference type="PROSITE" id="PS50932"/>
    </source>
</evidence>
<dbReference type="Pfam" id="PF13377">
    <property type="entry name" value="Peripla_BP_3"/>
    <property type="match status" value="1"/>
</dbReference>
<dbReference type="InterPro" id="IPR028082">
    <property type="entry name" value="Peripla_BP_I"/>
</dbReference>